<evidence type="ECO:0000313" key="2">
    <source>
        <dbReference type="EMBL" id="KZS86638.1"/>
    </source>
</evidence>
<proteinExistence type="predicted"/>
<dbReference type="EMBL" id="KV419478">
    <property type="protein sequence ID" value="KZS86638.1"/>
    <property type="molecule type" value="Genomic_DNA"/>
</dbReference>
<name>A0A164MEM7_9AGAM</name>
<sequence>MSKVDGGCDVAEGGGSEGEAATSEELSLKRSRVSLGPSCHFFFSPTTPLPATQSAPAVPAEAPASAIPEPGSEAPAGRNAPAVVSQPAPTVVSAPAAVVTPAVAVPAVDKPATAVDKPVPAVAKPAAAAAVSGDTAKKPKATRSKKANAATTTANAEPKPDSEVKGKKATNGKEGKKKGVGKDADDVETMDSILARANSTAKVLTAEERAAAHKAFLDSQIAISDTMLGYGRVSLTNLAPYVQHWSNFRTLDPVNLEKIARTILFGNLENFRYPLILGVRPSDIISPLSPTLNPSEMSECITFNPNALIHIIAGNHRAHLHTVMPKLVEEATQDALNQINNLKASGADETTMKDASIAFAARRANWLEIMELTTTWPVQIFDLDTVPTSVVLSLASNALPVSKPADEEETNVTVAMKLRSLYPNIKEFFDLPHDKQNDAMAPLLVACSSNVEYVWQNPQLRPHVYRRVRYVGLRYAIKMSVVYKTWLKDHGFIISGVIDHALNGMDSLIQALSAPGITVTDTLLYEVWSTDIIEAASRILSEVFNEMWYKDELPDGTSRVAVFPPTESQLERHQEFDHTSPDTVLAKIFEKFWSEMALEFGRQAPSVADAEMRELYLKLVDHIPMWHMQGELPLPVVCPTFIDLLEHMLRPMRRTFMLLGMSINPLTLSFQPGGGRAAHLTMSTTHRLALYLQSEAFVEPSKAASVAFEFTALLPDLFKVESSLICFDNAAEQAKTAASVFAQMKKHSAYNAWFFDKASPPGIRKKDARVATRNALYDAFNHDQVFGIEGLNQIIAFYKDHRLEWCATQLNTNGTAGGNQANAGDSMLKTLGNAASFTHHVMDSMRRNVSWSVARKRVEQFVHSVHERCQPPPPSNYTAETRAAWIASKSLKSDAPWWQSKDLYISLPDTADDPNSKAALDHVNGLLSTLSRTEAGQHQSFQAVIKALTRLCAHRPEDSDDKYLDIASNFLTQTDKFLYKWRKPLREEIRDADEEYCDASGQSVLDEQGPGVKSFAFEWPPNSPATSAPKPAFVAHDHEPVITDRRVQSVPMEEAPEAIAPDGEQEEEEGDEERILDQQEREADEMEADEDVNRAEKAREALLAAQQNRGLSDKDVERPKNLVLQKKTPPAPSVQWGGPQERHTDRVNLPQYDASKDSGQWVPTSVVAAAMSGQKKFYRFLAEPYTWETLPMYLDSTGNRRLHRMWFVAYPTATKFKLVLSHIPATMSSKFYEVVRDPNEEKASTKKAGSRKKGASSAADEEEDPTPSTSTKEASKSRPKQRVNRNVLPQPPTDGGSGDLGESTIVSATGDDQLPGARKPGVKRGRTGIDDQKGENKKISLKCGTSQGQKFSDTVWTSMDTEEPADHGVNRLEPIRAPQPNANQQAAVDQAVSDYIESERTNGTLDDTFGIPTTPHHPAQLPEQFEPDENDRLLYAQDHSATHNLAHIGSLTTEERADAIDGHIRRLRRSVPHIIRMSEMERLWDGYVNQDSDSDLKSLRFLTQRQRYEFDSAVAYPPTHRHCELINLRKVASDIDSISFVSTKNSGFDMVVPSGHMAYQWRIALFPNHSSYLREFKERKAKIGFEVNENTVWMGRVRSLDVYII</sequence>
<accession>A0A164MEM7</accession>
<feature type="region of interest" description="Disordered" evidence="1">
    <location>
        <begin position="1001"/>
        <end position="1033"/>
    </location>
</feature>
<feature type="compositionally biased region" description="Acidic residues" evidence="1">
    <location>
        <begin position="1063"/>
        <end position="1072"/>
    </location>
</feature>
<feature type="region of interest" description="Disordered" evidence="1">
    <location>
        <begin position="1"/>
        <end position="27"/>
    </location>
</feature>
<feature type="compositionally biased region" description="Basic and acidic residues" evidence="1">
    <location>
        <begin position="1111"/>
        <end position="1120"/>
    </location>
</feature>
<keyword evidence="3" id="KW-1185">Reference proteome</keyword>
<protein>
    <submittedName>
        <fullName evidence="2">Uncharacterized protein</fullName>
    </submittedName>
</protein>
<evidence type="ECO:0000256" key="1">
    <source>
        <dbReference type="SAM" id="MobiDB-lite"/>
    </source>
</evidence>
<feature type="non-terminal residue" evidence="2">
    <location>
        <position position="1605"/>
    </location>
</feature>
<reference evidence="2 3" key="1">
    <citation type="journal article" date="2016" name="Mol. Biol. Evol.">
        <title>Comparative Genomics of Early-Diverging Mushroom-Forming Fungi Provides Insights into the Origins of Lignocellulose Decay Capabilities.</title>
        <authorList>
            <person name="Nagy L.G."/>
            <person name="Riley R."/>
            <person name="Tritt A."/>
            <person name="Adam C."/>
            <person name="Daum C."/>
            <person name="Floudas D."/>
            <person name="Sun H."/>
            <person name="Yadav J.S."/>
            <person name="Pangilinan J."/>
            <person name="Larsson K.H."/>
            <person name="Matsuura K."/>
            <person name="Barry K."/>
            <person name="Labutti K."/>
            <person name="Kuo R."/>
            <person name="Ohm R.A."/>
            <person name="Bhattacharya S.S."/>
            <person name="Shirouzu T."/>
            <person name="Yoshinaga Y."/>
            <person name="Martin F.M."/>
            <person name="Grigoriev I.V."/>
            <person name="Hibbett D.S."/>
        </authorList>
    </citation>
    <scope>NUCLEOTIDE SEQUENCE [LARGE SCALE GENOMIC DNA]</scope>
    <source>
        <strain evidence="2 3">HHB9708</strain>
    </source>
</reference>
<gene>
    <name evidence="2" type="ORF">SISNIDRAFT_498775</name>
</gene>
<feature type="region of interest" description="Disordered" evidence="1">
    <location>
        <begin position="1046"/>
        <end position="1145"/>
    </location>
</feature>
<feature type="region of interest" description="Disordered" evidence="1">
    <location>
        <begin position="127"/>
        <end position="183"/>
    </location>
</feature>
<feature type="region of interest" description="Disordered" evidence="1">
    <location>
        <begin position="45"/>
        <end position="81"/>
    </location>
</feature>
<dbReference type="Proteomes" id="UP000076722">
    <property type="component" value="Unassembled WGS sequence"/>
</dbReference>
<feature type="compositionally biased region" description="Basic and acidic residues" evidence="1">
    <location>
        <begin position="1091"/>
        <end position="1100"/>
    </location>
</feature>
<feature type="compositionally biased region" description="Low complexity" evidence="1">
    <location>
        <begin position="54"/>
        <end position="81"/>
    </location>
</feature>
<organism evidence="2 3">
    <name type="scientific">Sistotremastrum niveocremeum HHB9708</name>
    <dbReference type="NCBI Taxonomy" id="1314777"/>
    <lineage>
        <taxon>Eukaryota</taxon>
        <taxon>Fungi</taxon>
        <taxon>Dikarya</taxon>
        <taxon>Basidiomycota</taxon>
        <taxon>Agaricomycotina</taxon>
        <taxon>Agaricomycetes</taxon>
        <taxon>Sistotremastrales</taxon>
        <taxon>Sistotremastraceae</taxon>
        <taxon>Sertulicium</taxon>
        <taxon>Sertulicium niveocremeum</taxon>
    </lineage>
</organism>
<feature type="compositionally biased region" description="Basic and acidic residues" evidence="1">
    <location>
        <begin position="158"/>
        <end position="174"/>
    </location>
</feature>
<evidence type="ECO:0000313" key="3">
    <source>
        <dbReference type="Proteomes" id="UP000076722"/>
    </source>
</evidence>
<feature type="compositionally biased region" description="Low complexity" evidence="1">
    <location>
        <begin position="147"/>
        <end position="156"/>
    </location>
</feature>
<feature type="region of interest" description="Disordered" evidence="1">
    <location>
        <begin position="1237"/>
        <end position="1346"/>
    </location>
</feature>
<feature type="compositionally biased region" description="Basic and acidic residues" evidence="1">
    <location>
        <begin position="1327"/>
        <end position="1338"/>
    </location>
</feature>